<dbReference type="EMBL" id="LK031980">
    <property type="protein sequence ID" value="CDY07617.1"/>
    <property type="molecule type" value="Genomic_DNA"/>
</dbReference>
<dbReference type="PaxDb" id="3708-A0A078F3G7"/>
<protein>
    <submittedName>
        <fullName evidence="3">BnaA02g05740D protein</fullName>
    </submittedName>
    <submittedName>
        <fullName evidence="2">BnaA03g18940D protein</fullName>
    </submittedName>
</protein>
<accession>A0A078F3G7</accession>
<keyword evidence="4" id="KW-1185">Reference proteome</keyword>
<dbReference type="Gramene" id="CDY09148">
    <property type="protein sequence ID" value="CDY09148"/>
    <property type="gene ID" value="GSBRNA2T00001378001"/>
</dbReference>
<organism evidence="2 4">
    <name type="scientific">Brassica napus</name>
    <name type="common">Rape</name>
    <dbReference type="NCBI Taxonomy" id="3708"/>
    <lineage>
        <taxon>Eukaryota</taxon>
        <taxon>Viridiplantae</taxon>
        <taxon>Streptophyta</taxon>
        <taxon>Embryophyta</taxon>
        <taxon>Tracheophyta</taxon>
        <taxon>Spermatophyta</taxon>
        <taxon>Magnoliopsida</taxon>
        <taxon>eudicotyledons</taxon>
        <taxon>Gunneridae</taxon>
        <taxon>Pentapetalae</taxon>
        <taxon>rosids</taxon>
        <taxon>malvids</taxon>
        <taxon>Brassicales</taxon>
        <taxon>Brassicaceae</taxon>
        <taxon>Brassiceae</taxon>
        <taxon>Brassica</taxon>
    </lineage>
</organism>
<name>A0A078F3G7_BRANA</name>
<feature type="compositionally biased region" description="Basic and acidic residues" evidence="1">
    <location>
        <begin position="7"/>
        <end position="20"/>
    </location>
</feature>
<dbReference type="Gramene" id="CDY07617">
    <property type="protein sequence ID" value="CDY07617"/>
    <property type="gene ID" value="GSBRNA2T00124715001"/>
</dbReference>
<evidence type="ECO:0000313" key="3">
    <source>
        <dbReference type="EMBL" id="CDY09148.1"/>
    </source>
</evidence>
<dbReference type="Proteomes" id="UP000028999">
    <property type="component" value="Unassembled WGS sequence"/>
</dbReference>
<dbReference type="AlphaFoldDB" id="A0A078F3G7"/>
<evidence type="ECO:0000313" key="2">
    <source>
        <dbReference type="EMBL" id="CDY07617.1"/>
    </source>
</evidence>
<evidence type="ECO:0000313" key="4">
    <source>
        <dbReference type="Proteomes" id="UP000028999"/>
    </source>
</evidence>
<dbReference type="EMBL" id="LK031993">
    <property type="protein sequence ID" value="CDY09148.1"/>
    <property type="molecule type" value="Genomic_DNA"/>
</dbReference>
<sequence length="20" mass="2570">MLNRNQSSREEDEHKRIWKL</sequence>
<reference evidence="2 4" key="1">
    <citation type="journal article" date="2014" name="Science">
        <title>Plant genetics. Early allopolyploid evolution in the post-Neolithic Brassica napus oilseed genome.</title>
        <authorList>
            <person name="Chalhoub B."/>
            <person name="Denoeud F."/>
            <person name="Liu S."/>
            <person name="Parkin I.A."/>
            <person name="Tang H."/>
            <person name="Wang X."/>
            <person name="Chiquet J."/>
            <person name="Belcram H."/>
            <person name="Tong C."/>
            <person name="Samans B."/>
            <person name="Correa M."/>
            <person name="Da Silva C."/>
            <person name="Just J."/>
            <person name="Falentin C."/>
            <person name="Koh C.S."/>
            <person name="Le Clainche I."/>
            <person name="Bernard M."/>
            <person name="Bento P."/>
            <person name="Noel B."/>
            <person name="Labadie K."/>
            <person name="Alberti A."/>
            <person name="Charles M."/>
            <person name="Arnaud D."/>
            <person name="Guo H."/>
            <person name="Daviaud C."/>
            <person name="Alamery S."/>
            <person name="Jabbari K."/>
            <person name="Zhao M."/>
            <person name="Edger P.P."/>
            <person name="Chelaifa H."/>
            <person name="Tack D."/>
            <person name="Lassalle G."/>
            <person name="Mestiri I."/>
            <person name="Schnel N."/>
            <person name="Le Paslier M.C."/>
            <person name="Fan G."/>
            <person name="Renault V."/>
            <person name="Bayer P.E."/>
            <person name="Golicz A.A."/>
            <person name="Manoli S."/>
            <person name="Lee T.H."/>
            <person name="Thi V.H."/>
            <person name="Chalabi S."/>
            <person name="Hu Q."/>
            <person name="Fan C."/>
            <person name="Tollenaere R."/>
            <person name="Lu Y."/>
            <person name="Battail C."/>
            <person name="Shen J."/>
            <person name="Sidebottom C.H."/>
            <person name="Wang X."/>
            <person name="Canaguier A."/>
            <person name="Chauveau A."/>
            <person name="Berard A."/>
            <person name="Deniot G."/>
            <person name="Guan M."/>
            <person name="Liu Z."/>
            <person name="Sun F."/>
            <person name="Lim Y.P."/>
            <person name="Lyons E."/>
            <person name="Town C.D."/>
            <person name="Bancroft I."/>
            <person name="Wang X."/>
            <person name="Meng J."/>
            <person name="Ma J."/>
            <person name="Pires J.C."/>
            <person name="King G.J."/>
            <person name="Brunel D."/>
            <person name="Delourme R."/>
            <person name="Renard M."/>
            <person name="Aury J.M."/>
            <person name="Adams K.L."/>
            <person name="Batley J."/>
            <person name="Snowdon R.J."/>
            <person name="Tost J."/>
            <person name="Edwards D."/>
            <person name="Zhou Y."/>
            <person name="Hua W."/>
            <person name="Sharpe A.G."/>
            <person name="Paterson A.H."/>
            <person name="Guan C."/>
            <person name="Wincker P."/>
        </authorList>
    </citation>
    <scope>NUCLEOTIDE SEQUENCE [LARGE SCALE GENOMIC DNA]</scope>
    <source>
        <strain evidence="4">cv. Darmor-bzh</strain>
    </source>
</reference>
<reference evidence="2" key="2">
    <citation type="submission" date="2014-06" db="EMBL/GenBank/DDBJ databases">
        <authorList>
            <person name="Genoscope - CEA"/>
        </authorList>
    </citation>
    <scope>NUCLEOTIDE SEQUENCE</scope>
</reference>
<gene>
    <name evidence="2" type="primary">BnaA03g18940D</name>
    <name evidence="3" type="synonym">BnaA02g05740D</name>
    <name evidence="3" type="ORF">GSBRNA2T00001378001</name>
    <name evidence="2" type="ORF">GSBRNA2T00124715001</name>
</gene>
<proteinExistence type="predicted"/>
<evidence type="ECO:0000256" key="1">
    <source>
        <dbReference type="SAM" id="MobiDB-lite"/>
    </source>
</evidence>
<feature type="region of interest" description="Disordered" evidence="1">
    <location>
        <begin position="1"/>
        <end position="20"/>
    </location>
</feature>